<dbReference type="EMBL" id="JABELV010000309">
    <property type="protein sequence ID" value="KAG7527375.1"/>
    <property type="molecule type" value="Genomic_DNA"/>
</dbReference>
<reference evidence="1" key="1">
    <citation type="submission" date="2020-04" db="EMBL/GenBank/DDBJ databases">
        <title>Analysis of mating type loci in Filobasidium floriforme.</title>
        <authorList>
            <person name="Nowrousian M."/>
        </authorList>
    </citation>
    <scope>NUCLEOTIDE SEQUENCE</scope>
    <source>
        <strain evidence="1">CBS 6242</strain>
    </source>
</reference>
<name>A0A8K0JE61_9TREE</name>
<organism evidence="1 2">
    <name type="scientific">Filobasidium floriforme</name>
    <dbReference type="NCBI Taxonomy" id="5210"/>
    <lineage>
        <taxon>Eukaryota</taxon>
        <taxon>Fungi</taxon>
        <taxon>Dikarya</taxon>
        <taxon>Basidiomycota</taxon>
        <taxon>Agaricomycotina</taxon>
        <taxon>Tremellomycetes</taxon>
        <taxon>Filobasidiales</taxon>
        <taxon>Filobasidiaceae</taxon>
        <taxon>Filobasidium</taxon>
    </lineage>
</organism>
<accession>A0A8K0JE61</accession>
<sequence length="313" mass="35655">MHYAECVALYGPLTGFATWALERNNGELSRVNHNGQERDVPTTLMRAWLLEARLCAILSNPAPDADLRELQALMSLLTSKEPPRGTLMMEEMRSVAANWHIRLPVPYQRALLVDLRQHDAYQPLLAFVQRHHPEHGFVDAADYLDDRPCLPHRSGGYHLYTHATYNGFKFCSMLWSRSRRDQFALAETGEGQTRDLCKIHLLLRVDSIDATLALVEFYLPAQGDYPWQTRSIDLGMKIYRNQTLGKVFIRLEQLKASTIVSRVETMQDGDCLVSFSCDRVSHAYFPTALIFIVLIIRSCAGWPGPRILAVGRR</sequence>
<evidence type="ECO:0000313" key="1">
    <source>
        <dbReference type="EMBL" id="KAG7527375.1"/>
    </source>
</evidence>
<keyword evidence="2" id="KW-1185">Reference proteome</keyword>
<evidence type="ECO:0000313" key="2">
    <source>
        <dbReference type="Proteomes" id="UP000812966"/>
    </source>
</evidence>
<dbReference type="AlphaFoldDB" id="A0A8K0JE61"/>
<protein>
    <submittedName>
        <fullName evidence="1">Uncharacterized protein</fullName>
    </submittedName>
</protein>
<dbReference type="Proteomes" id="UP000812966">
    <property type="component" value="Unassembled WGS sequence"/>
</dbReference>
<gene>
    <name evidence="1" type="ORF">FFLO_06994</name>
</gene>
<proteinExistence type="predicted"/>
<comment type="caution">
    <text evidence="1">The sequence shown here is derived from an EMBL/GenBank/DDBJ whole genome shotgun (WGS) entry which is preliminary data.</text>
</comment>